<evidence type="ECO:0000313" key="11">
    <source>
        <dbReference type="EMBL" id="EDV26231.1"/>
    </source>
</evidence>
<evidence type="ECO:0000256" key="9">
    <source>
        <dbReference type="SAM" id="SignalP"/>
    </source>
</evidence>
<feature type="transmembrane region" description="Helical" evidence="8">
    <location>
        <begin position="229"/>
        <end position="252"/>
    </location>
</feature>
<feature type="compositionally biased region" description="Basic and acidic residues" evidence="7">
    <location>
        <begin position="325"/>
        <end position="338"/>
    </location>
</feature>
<dbReference type="PANTHER" id="PTHR31247:SF5">
    <property type="entry name" value="DUF4203 DOMAIN-CONTAINING PROTEIN"/>
    <property type="match status" value="1"/>
</dbReference>
<name>B3RQV3_TRIAD</name>
<dbReference type="EMBL" id="DS985243">
    <property type="protein sequence ID" value="EDV26231.1"/>
    <property type="molecule type" value="Genomic_DNA"/>
</dbReference>
<dbReference type="STRING" id="10228.B3RQV3"/>
<dbReference type="InterPro" id="IPR040236">
    <property type="entry name" value="TMEM198"/>
</dbReference>
<feature type="compositionally biased region" description="Basic residues" evidence="7">
    <location>
        <begin position="339"/>
        <end position="353"/>
    </location>
</feature>
<evidence type="ECO:0000256" key="2">
    <source>
        <dbReference type="ARBA" id="ARBA00006244"/>
    </source>
</evidence>
<dbReference type="AlphaFoldDB" id="B3RQV3"/>
<feature type="transmembrane region" description="Helical" evidence="8">
    <location>
        <begin position="132"/>
        <end position="152"/>
    </location>
</feature>
<keyword evidence="4 8" id="KW-1133">Transmembrane helix</keyword>
<evidence type="ECO:0000256" key="4">
    <source>
        <dbReference type="ARBA" id="ARBA00022989"/>
    </source>
</evidence>
<dbReference type="GeneID" id="6751442"/>
<evidence type="ECO:0000256" key="3">
    <source>
        <dbReference type="ARBA" id="ARBA00022692"/>
    </source>
</evidence>
<dbReference type="PhylomeDB" id="B3RQV3"/>
<dbReference type="InParanoid" id="B3RQV3"/>
<sequence length="403" mass="44602">MKKPFVAKVKWIVVCILLCYLYQVESLRDIRDLAPRNHTCDIAVMQAKYIRFEAVPCAVCGTAIALAFLLAIFGYRYYKAGMFLIAFTPASIAAFAISLSVSTLRIEYCAMIAFGSGIVIGLLIAFLPQLGLFVNGFVLGAIIGGCALIGVTELLPSYSFWIPIGTVSVTGLIGAGLSLKWQKVCMILASAAVAGAAATAGADYFVDNFTLIINAWERIAFGRVIPLCWYSWATLGLLPAFLILGSVIQLLCTGRDFEHDISGVHVRINRKSSTYKPKKYQHTPKEPKLRSSNNNHHHNGHHHSNNAHRSSNNGNRSSHNGNRSSNHEHRSSRDDNRNNRHSGHQKRHHRSNGHARAEGEVHVKESVINPVYEDTAAINTAVMNMTYFKHPQELPIKKAKRQQ</sequence>
<feature type="compositionally biased region" description="Low complexity" evidence="7">
    <location>
        <begin position="307"/>
        <end position="324"/>
    </location>
</feature>
<proteinExistence type="inferred from homology"/>
<dbReference type="OrthoDB" id="115781at2759"/>
<feature type="compositionally biased region" description="Basic residues" evidence="7">
    <location>
        <begin position="295"/>
        <end position="306"/>
    </location>
</feature>
<evidence type="ECO:0000313" key="12">
    <source>
        <dbReference type="Proteomes" id="UP000009022"/>
    </source>
</evidence>
<dbReference type="KEGG" id="tad:TRIADDRAFT_63705"/>
<dbReference type="GO" id="GO:0005886">
    <property type="term" value="C:plasma membrane"/>
    <property type="evidence" value="ECO:0000318"/>
    <property type="project" value="GO_Central"/>
</dbReference>
<organism evidence="11 12">
    <name type="scientific">Trichoplax adhaerens</name>
    <name type="common">Trichoplax reptans</name>
    <dbReference type="NCBI Taxonomy" id="10228"/>
    <lineage>
        <taxon>Eukaryota</taxon>
        <taxon>Metazoa</taxon>
        <taxon>Placozoa</taxon>
        <taxon>Uniplacotomia</taxon>
        <taxon>Trichoplacea</taxon>
        <taxon>Trichoplacidae</taxon>
        <taxon>Trichoplax</taxon>
    </lineage>
</organism>
<dbReference type="Proteomes" id="UP000009022">
    <property type="component" value="Unassembled WGS sequence"/>
</dbReference>
<comment type="similarity">
    <text evidence="2">Belongs to the TMEM198 family.</text>
</comment>
<keyword evidence="12" id="KW-1185">Reference proteome</keyword>
<evidence type="ECO:0000256" key="5">
    <source>
        <dbReference type="ARBA" id="ARBA00023136"/>
    </source>
</evidence>
<evidence type="ECO:0000256" key="7">
    <source>
        <dbReference type="SAM" id="MobiDB-lite"/>
    </source>
</evidence>
<accession>B3RQV3</accession>
<feature type="transmembrane region" description="Helical" evidence="8">
    <location>
        <begin position="184"/>
        <end position="206"/>
    </location>
</feature>
<dbReference type="eggNOG" id="ENOG502QS1E">
    <property type="taxonomic scope" value="Eukaryota"/>
</dbReference>
<gene>
    <name evidence="11" type="ORF">TRIADDRAFT_63705</name>
</gene>
<feature type="domain" description="TM7S3/TM198-like" evidence="10">
    <location>
        <begin position="60"/>
        <end position="250"/>
    </location>
</feature>
<feature type="transmembrane region" description="Helical" evidence="8">
    <location>
        <begin position="158"/>
        <end position="177"/>
    </location>
</feature>
<dbReference type="PANTHER" id="PTHR31247">
    <property type="entry name" value="TRANSMEMBRANE PROTEIN 198 FAMILY MEMBER"/>
    <property type="match status" value="1"/>
</dbReference>
<dbReference type="HOGENOM" id="CLU_683957_0_0_1"/>
<dbReference type="InterPro" id="IPR025256">
    <property type="entry name" value="TM7S3/TM198-like_dom"/>
</dbReference>
<evidence type="ECO:0000256" key="8">
    <source>
        <dbReference type="SAM" id="Phobius"/>
    </source>
</evidence>
<comment type="subcellular location">
    <subcellularLocation>
        <location evidence="1">Membrane</location>
        <topology evidence="1">Multi-pass membrane protein</topology>
    </subcellularLocation>
</comment>
<keyword evidence="9" id="KW-0732">Signal</keyword>
<feature type="transmembrane region" description="Helical" evidence="8">
    <location>
        <begin position="80"/>
        <end position="99"/>
    </location>
</feature>
<dbReference type="RefSeq" id="XP_002110227.1">
    <property type="nucleotide sequence ID" value="XM_002110191.1"/>
</dbReference>
<dbReference type="Pfam" id="PF13886">
    <property type="entry name" value="TM7S3_TM198"/>
    <property type="match status" value="1"/>
</dbReference>
<evidence type="ECO:0000256" key="1">
    <source>
        <dbReference type="ARBA" id="ARBA00004141"/>
    </source>
</evidence>
<evidence type="ECO:0000259" key="10">
    <source>
        <dbReference type="Pfam" id="PF13886"/>
    </source>
</evidence>
<keyword evidence="3 8" id="KW-0812">Transmembrane</keyword>
<feature type="signal peptide" evidence="9">
    <location>
        <begin position="1"/>
        <end position="26"/>
    </location>
</feature>
<evidence type="ECO:0000256" key="6">
    <source>
        <dbReference type="ARBA" id="ARBA00049737"/>
    </source>
</evidence>
<keyword evidence="5 8" id="KW-0472">Membrane</keyword>
<reference evidence="11 12" key="1">
    <citation type="journal article" date="2008" name="Nature">
        <title>The Trichoplax genome and the nature of placozoans.</title>
        <authorList>
            <person name="Srivastava M."/>
            <person name="Begovic E."/>
            <person name="Chapman J."/>
            <person name="Putnam N.H."/>
            <person name="Hellsten U."/>
            <person name="Kawashima T."/>
            <person name="Kuo A."/>
            <person name="Mitros T."/>
            <person name="Salamov A."/>
            <person name="Carpenter M.L."/>
            <person name="Signorovitch A.Y."/>
            <person name="Moreno M.A."/>
            <person name="Kamm K."/>
            <person name="Grimwood J."/>
            <person name="Schmutz J."/>
            <person name="Shapiro H."/>
            <person name="Grigoriev I.V."/>
            <person name="Buss L.W."/>
            <person name="Schierwater B."/>
            <person name="Dellaporta S.L."/>
            <person name="Rokhsar D.S."/>
        </authorList>
    </citation>
    <scope>NUCLEOTIDE SEQUENCE [LARGE SCALE GENOMIC DNA]</scope>
    <source>
        <strain evidence="11 12">Grell-BS-1999</strain>
    </source>
</reference>
<feature type="transmembrane region" description="Helical" evidence="8">
    <location>
        <begin position="50"/>
        <end position="73"/>
    </location>
</feature>
<feature type="transmembrane region" description="Helical" evidence="8">
    <location>
        <begin position="105"/>
        <end position="125"/>
    </location>
</feature>
<dbReference type="CTD" id="6751442"/>
<dbReference type="FunCoup" id="B3RQV3">
    <property type="interactions" value="284"/>
</dbReference>
<feature type="chain" id="PRO_5002796878" description="Transmembrane protein 198" evidence="9">
    <location>
        <begin position="27"/>
        <end position="403"/>
    </location>
</feature>
<feature type="region of interest" description="Disordered" evidence="7">
    <location>
        <begin position="272"/>
        <end position="361"/>
    </location>
</feature>
<protein>
    <recommendedName>
        <fullName evidence="6">Transmembrane protein 198</fullName>
    </recommendedName>
</protein>